<reference evidence="4 6" key="2">
    <citation type="submission" date="2016-11" db="EMBL/GenBank/DDBJ databases">
        <title>Mixed transmission modes and dynamic genome evolution in an obligate animal-bacterial symbiosis.</title>
        <authorList>
            <person name="Russell S.L."/>
            <person name="Corbett-Detig R.B."/>
            <person name="Cavanaugh C.M."/>
        </authorList>
    </citation>
    <scope>NUCLEOTIDE SEQUENCE [LARGE SCALE GENOMIC DNA]</scope>
    <source>
        <strain evidence="4">MA-KB16</strain>
    </source>
</reference>
<dbReference type="GeneID" id="86992220"/>
<evidence type="ECO:0000313" key="4">
    <source>
        <dbReference type="EMBL" id="OOY34638.1"/>
    </source>
</evidence>
<dbReference type="PROSITE" id="PS00018">
    <property type="entry name" value="EF_HAND_1"/>
    <property type="match status" value="1"/>
</dbReference>
<dbReference type="Proteomes" id="UP000190962">
    <property type="component" value="Unassembled WGS sequence"/>
</dbReference>
<dbReference type="InterPro" id="IPR018247">
    <property type="entry name" value="EF_Hand_1_Ca_BS"/>
</dbReference>
<dbReference type="eggNOG" id="ENOG502ZCIX">
    <property type="taxonomic scope" value="Bacteria"/>
</dbReference>
<dbReference type="SUPFAM" id="SSF47473">
    <property type="entry name" value="EF-hand"/>
    <property type="match status" value="1"/>
</dbReference>
<keyword evidence="5" id="KW-1185">Reference proteome</keyword>
<keyword evidence="1" id="KW-0732">Signal</keyword>
<feature type="domain" description="EF-hand" evidence="2">
    <location>
        <begin position="35"/>
        <end position="61"/>
    </location>
</feature>
<evidence type="ECO:0000313" key="3">
    <source>
        <dbReference type="EMBL" id="KHF24981.1"/>
    </source>
</evidence>
<sequence>MKRLAKFVSLALLLGTASVPYVQSAQTPMRGPIPFESFDRDGNGAISEQEFYSVRGERMAARAAQGRMLRRAAQAPSYEDIDLNGDKVISREEHAEHQATHCARRRP</sequence>
<organism evidence="3 5">
    <name type="scientific">Solemya velum gill symbiont</name>
    <dbReference type="NCBI Taxonomy" id="2340"/>
    <lineage>
        <taxon>Bacteria</taxon>
        <taxon>Pseudomonadati</taxon>
        <taxon>Pseudomonadota</taxon>
        <taxon>Gammaproteobacteria</taxon>
        <taxon>sulfur-oxidizing symbionts</taxon>
    </lineage>
</organism>
<dbReference type="AlphaFoldDB" id="A0A0B0HC22"/>
<accession>A0A0B0HC22</accession>
<dbReference type="OrthoDB" id="5770156at2"/>
<evidence type="ECO:0000313" key="6">
    <source>
        <dbReference type="Proteomes" id="UP000190962"/>
    </source>
</evidence>
<protein>
    <recommendedName>
        <fullName evidence="2">EF-hand domain-containing protein</fullName>
    </recommendedName>
</protein>
<dbReference type="EMBL" id="JRAA01000002">
    <property type="protein sequence ID" value="KHF24981.1"/>
    <property type="molecule type" value="Genomic_DNA"/>
</dbReference>
<gene>
    <name evidence="4" type="ORF">BOV88_09310</name>
    <name evidence="3" type="ORF">JV46_08960</name>
</gene>
<dbReference type="InterPro" id="IPR011992">
    <property type="entry name" value="EF-hand-dom_pair"/>
</dbReference>
<dbReference type="Gene3D" id="1.10.238.10">
    <property type="entry name" value="EF-hand"/>
    <property type="match status" value="1"/>
</dbReference>
<dbReference type="STRING" id="2340.JV46_08960"/>
<dbReference type="InterPro" id="IPR002048">
    <property type="entry name" value="EF_hand_dom"/>
</dbReference>
<name>A0A0B0HC22_SOVGS</name>
<reference evidence="3 5" key="1">
    <citation type="journal article" date="2014" name="BMC Genomics">
        <title>The genome of the intracellular bacterium of the coastal bivalve, Solemya velum: a blueprint for thriving in and out of symbiosis.</title>
        <authorList>
            <person name="Dmytrenko O."/>
            <person name="Russell S.L."/>
            <person name="Loo W.T."/>
            <person name="Fontanez K.M."/>
            <person name="Liao L."/>
            <person name="Roeselers G."/>
            <person name="Sharma R."/>
            <person name="Stewart F.J."/>
            <person name="Newton I.L."/>
            <person name="Woyke T."/>
            <person name="Wu D."/>
            <person name="Lang J.M."/>
            <person name="Eisen J.A."/>
            <person name="Cavanaugh C.M."/>
        </authorList>
    </citation>
    <scope>NUCLEOTIDE SEQUENCE [LARGE SCALE GENOMIC DNA]</scope>
    <source>
        <strain evidence="3 5">WH</strain>
    </source>
</reference>
<dbReference type="PROSITE" id="PS50222">
    <property type="entry name" value="EF_HAND_2"/>
    <property type="match status" value="1"/>
</dbReference>
<dbReference type="GO" id="GO:0005509">
    <property type="term" value="F:calcium ion binding"/>
    <property type="evidence" value="ECO:0007669"/>
    <property type="project" value="InterPro"/>
</dbReference>
<comment type="caution">
    <text evidence="3">The sequence shown here is derived from an EMBL/GenBank/DDBJ whole genome shotgun (WGS) entry which is preliminary data.</text>
</comment>
<dbReference type="EMBL" id="MPNX01000013">
    <property type="protein sequence ID" value="OOY34638.1"/>
    <property type="molecule type" value="Genomic_DNA"/>
</dbReference>
<evidence type="ECO:0000259" key="2">
    <source>
        <dbReference type="PROSITE" id="PS50222"/>
    </source>
</evidence>
<dbReference type="RefSeq" id="WP_052132177.1">
    <property type="nucleotide sequence ID" value="NZ_JRAA01000002.1"/>
</dbReference>
<evidence type="ECO:0000256" key="1">
    <source>
        <dbReference type="SAM" id="SignalP"/>
    </source>
</evidence>
<feature type="chain" id="PRO_5010611222" description="EF-hand domain-containing protein" evidence="1">
    <location>
        <begin position="25"/>
        <end position="107"/>
    </location>
</feature>
<feature type="signal peptide" evidence="1">
    <location>
        <begin position="1"/>
        <end position="24"/>
    </location>
</feature>
<dbReference type="Proteomes" id="UP000030856">
    <property type="component" value="Unassembled WGS sequence"/>
</dbReference>
<proteinExistence type="predicted"/>
<evidence type="ECO:0000313" key="5">
    <source>
        <dbReference type="Proteomes" id="UP000030856"/>
    </source>
</evidence>